<protein>
    <submittedName>
        <fullName evidence="2">ATP synthase subunit I</fullName>
    </submittedName>
</protein>
<evidence type="ECO:0000313" key="3">
    <source>
        <dbReference type="Proteomes" id="UP001160519"/>
    </source>
</evidence>
<dbReference type="InterPro" id="IPR017581">
    <property type="entry name" value="AtpR-like"/>
</dbReference>
<comment type="caution">
    <text evidence="2">The sequence shown here is derived from an EMBL/GenBank/DDBJ whole genome shotgun (WGS) entry which is preliminary data.</text>
</comment>
<dbReference type="EMBL" id="JAQSDF010000015">
    <property type="protein sequence ID" value="MDI1230812.1"/>
    <property type="molecule type" value="Genomic_DNA"/>
</dbReference>
<feature type="transmembrane region" description="Helical" evidence="1">
    <location>
        <begin position="64"/>
        <end position="82"/>
    </location>
</feature>
<feature type="transmembrane region" description="Helical" evidence="1">
    <location>
        <begin position="39"/>
        <end position="58"/>
    </location>
</feature>
<dbReference type="NCBIfam" id="TIGR03165">
    <property type="entry name" value="F1F0_chp_2"/>
    <property type="match status" value="1"/>
</dbReference>
<evidence type="ECO:0000256" key="1">
    <source>
        <dbReference type="SAM" id="Phobius"/>
    </source>
</evidence>
<keyword evidence="1" id="KW-0812">Transmembrane</keyword>
<sequence>MIDGLWVIGVLVWGALLGLMYFGGLWLTLRRLTEVKYQTVWVLGSLAIRNVLAVVGFFPVVKLGWQYALICLLGFILVRFIVVRRISPEPR</sequence>
<gene>
    <name evidence="2" type="ORF">PSU93_06670</name>
</gene>
<organism evidence="2 3">
    <name type="scientific">Candidatus Methylobacter titanis</name>
    <dbReference type="NCBI Taxonomy" id="3053457"/>
    <lineage>
        <taxon>Bacteria</taxon>
        <taxon>Pseudomonadati</taxon>
        <taxon>Pseudomonadota</taxon>
        <taxon>Gammaproteobacteria</taxon>
        <taxon>Methylococcales</taxon>
        <taxon>Methylococcaceae</taxon>
        <taxon>Methylobacter</taxon>
    </lineage>
</organism>
<evidence type="ECO:0000313" key="2">
    <source>
        <dbReference type="EMBL" id="MDI1230812.1"/>
    </source>
</evidence>
<dbReference type="Pfam" id="PF12966">
    <property type="entry name" value="AtpR"/>
    <property type="match status" value="1"/>
</dbReference>
<proteinExistence type="predicted"/>
<dbReference type="AlphaFoldDB" id="A0AA43TL65"/>
<keyword evidence="1" id="KW-0472">Membrane</keyword>
<keyword evidence="1" id="KW-1133">Transmembrane helix</keyword>
<feature type="transmembrane region" description="Helical" evidence="1">
    <location>
        <begin position="6"/>
        <end position="27"/>
    </location>
</feature>
<keyword evidence="3" id="KW-1185">Reference proteome</keyword>
<reference evidence="2" key="1">
    <citation type="submission" date="2023-01" db="EMBL/GenBank/DDBJ databases">
        <title>Biogeochemical cycle of methane in antarctic sediments.</title>
        <authorList>
            <person name="Roldan D.M."/>
            <person name="Menes R.J."/>
        </authorList>
    </citation>
    <scope>NUCLEOTIDE SEQUENCE [LARGE SCALE GENOMIC DNA]</scope>
    <source>
        <strain evidence="2">K-2018 MAG008</strain>
    </source>
</reference>
<accession>A0AA43TL65</accession>
<name>A0AA43TL65_9GAMM</name>
<dbReference type="Proteomes" id="UP001160519">
    <property type="component" value="Unassembled WGS sequence"/>
</dbReference>